<dbReference type="PANTHER" id="PTHR24126">
    <property type="entry name" value="ANKYRIN REPEAT, PH AND SEC7 DOMAIN CONTAINING PROTEIN SECG-RELATED"/>
    <property type="match status" value="1"/>
</dbReference>
<feature type="repeat" description="ANK" evidence="3">
    <location>
        <begin position="1149"/>
        <end position="1177"/>
    </location>
</feature>
<feature type="repeat" description="ANK" evidence="3">
    <location>
        <begin position="916"/>
        <end position="948"/>
    </location>
</feature>
<evidence type="ECO:0000256" key="2">
    <source>
        <dbReference type="ARBA" id="ARBA00023043"/>
    </source>
</evidence>
<evidence type="ECO:0000259" key="5">
    <source>
        <dbReference type="Pfam" id="PF22939"/>
    </source>
</evidence>
<dbReference type="Gene3D" id="3.40.50.1580">
    <property type="entry name" value="Nucleoside phosphorylase domain"/>
    <property type="match status" value="1"/>
</dbReference>
<feature type="domain" description="GPI inositol-deacylase winged helix" evidence="5">
    <location>
        <begin position="675"/>
        <end position="752"/>
    </location>
</feature>
<dbReference type="Gene3D" id="1.25.40.20">
    <property type="entry name" value="Ankyrin repeat-containing domain"/>
    <property type="match status" value="3"/>
</dbReference>
<feature type="repeat" description="ANK" evidence="3">
    <location>
        <begin position="949"/>
        <end position="978"/>
    </location>
</feature>
<dbReference type="SUPFAM" id="SSF48403">
    <property type="entry name" value="Ankyrin repeat"/>
    <property type="match status" value="2"/>
</dbReference>
<feature type="repeat" description="ANK" evidence="3">
    <location>
        <begin position="1176"/>
        <end position="1208"/>
    </location>
</feature>
<dbReference type="Pfam" id="PF22939">
    <property type="entry name" value="WHD_GPIID"/>
    <property type="match status" value="1"/>
</dbReference>
<dbReference type="InterPro" id="IPR056884">
    <property type="entry name" value="NPHP3-like_N"/>
</dbReference>
<dbReference type="Gene3D" id="3.40.50.300">
    <property type="entry name" value="P-loop containing nucleotide triphosphate hydrolases"/>
    <property type="match status" value="1"/>
</dbReference>
<dbReference type="EMBL" id="CP075870">
    <property type="protein sequence ID" value="QYT05611.1"/>
    <property type="molecule type" value="Genomic_DNA"/>
</dbReference>
<evidence type="ECO:0000313" key="8">
    <source>
        <dbReference type="Proteomes" id="UP000826661"/>
    </source>
</evidence>
<feature type="repeat" description="ANK" evidence="3">
    <location>
        <begin position="1117"/>
        <end position="1149"/>
    </location>
</feature>
<sequence>MAAQTVTKARTHDDYTVGWVCALSKEQTAATAMLDERHDDLVKPLNDPNTYTLGSIGKHNIVIACLPQGEIGTSSAATFATWMISTFPSIKFGLMVGIGGGIPPKVRLGDVVVSTPTNQYPGVVQWDHGKAEKGGQFKQIGSLNSPPALLRTALAKLMTENELSGSKIPEYLDELSQRWPRLVSKYTWSESLKDPLQTSDSHGSQKAAFSVFLNVILSLLKWLFGLWAMSPSDRGVERGPNLRSPVADGGERKPIETRVHYGLIASGNQVIKDAEFRDRLDQRYDGNVLCVEMEAAGLMNNFPCIVIRGICDYADSQKNYDWQEYAAAVAAAFAKELLHYIQPRDVDGQRPVRDIINEVYNDVTHIKSKLDGKDDVEILDWLTRTDYGPQQSDHFNRRQPETGTWFLDSVEFQDWLATGKQTLFCPGIPGAGKTILTSIVVDYLCSKFNNNSTVGIAYIYCNFKMQDEQKIDDLLASVLKQLAESQSCLPESIKNLYNRHKTQHTRPSINEILAVLQSVALMYSRIFIIVDALDECQEYSGCRARFISELSNLQKSSGANIFATSRFIPDIMDKLKGSIEVEIRAHDEDVRKYLESQIMQCGSALLKARCEEVTREITKVVEGMFLLAQLHFETVKRKKTLKKFKNTLANLPTGPKAYDFAYEEAVRRIQDLDSDSKELAWLVLSWITCATRPLATKELQHALAVEIGKAELDEENLVQIEEMVSVCAGLVTIDEESNIIRLVHYTTQEYFERTQKRWFPTAQTEITTICVTYLSFSAFEIGRCGTKEELEERLQLFPFYSYAARSWGHHAPKDKASQEVIKFLKSQAKVEASCQVLMAAGYNSIHVIPRKITGLHLAGIFGLNKATDTLLELGHDPNEKDSQHQQPLWYVALNGHEALVTLLLARGAMVNPLAVYAKGPLFAAAGKGHQEIVEKLLAAGADVNAVTDINDTALSAAATNGHQEVVEKLLAAGANVNIIIGTDRTALSAAAGSGHQEIVEKLLAAGADVRSLYGGSALLAAAGHGHQEIVEKLLVAGADANALTSVYDCKTILVVAARNGHQEIVEKLLAAGADANAFTKSDEETALSAAAGYGYQEIVEKLLAAGADANAVTGSWAKTTALMAAAENGHLEIVERLLAAGANINAAFSKDTALTKAAENGHQEIVDKLLTAGADISGTALAAAVLNGDQRIVEKLLAAGANPNSTDGFRTPALAIAAGRGYQKFVEKLLAAGADVNACIGPAVANNFALVAAVKNGHQEIVETLLAAGANVTFEDPWGRTVHIVKIAAHRGYQAIVEKLLAAGAQQ</sequence>
<evidence type="ECO:0000256" key="1">
    <source>
        <dbReference type="ARBA" id="ARBA00022737"/>
    </source>
</evidence>
<dbReference type="GO" id="GO:0009116">
    <property type="term" value="P:nucleoside metabolic process"/>
    <property type="evidence" value="ECO:0007669"/>
    <property type="project" value="InterPro"/>
</dbReference>
<dbReference type="Pfam" id="PF01048">
    <property type="entry name" value="PNP_UDP_1"/>
    <property type="match status" value="1"/>
</dbReference>
<proteinExistence type="predicted"/>
<dbReference type="InterPro" id="IPR035994">
    <property type="entry name" value="Nucleoside_phosphorylase_sf"/>
</dbReference>
<feature type="domain" description="Nucleoside phosphorylase" evidence="4">
    <location>
        <begin position="49"/>
        <end position="153"/>
    </location>
</feature>
<dbReference type="PANTHER" id="PTHR24126:SF14">
    <property type="entry name" value="ANK_REP_REGION DOMAIN-CONTAINING PROTEIN"/>
    <property type="match status" value="1"/>
</dbReference>
<dbReference type="SUPFAM" id="SSF53167">
    <property type="entry name" value="Purine and uridine phosphorylases"/>
    <property type="match status" value="1"/>
</dbReference>
<dbReference type="PROSITE" id="PS50297">
    <property type="entry name" value="ANK_REP_REGION"/>
    <property type="match status" value="10"/>
</dbReference>
<evidence type="ECO:0000259" key="6">
    <source>
        <dbReference type="Pfam" id="PF24883"/>
    </source>
</evidence>
<feature type="repeat" description="ANK" evidence="3">
    <location>
        <begin position="1245"/>
        <end position="1277"/>
    </location>
</feature>
<gene>
    <name evidence="7" type="ORF">H0G86_012499</name>
</gene>
<evidence type="ECO:0000256" key="3">
    <source>
        <dbReference type="PROSITE-ProRule" id="PRU00023"/>
    </source>
</evidence>
<dbReference type="InterPro" id="IPR036770">
    <property type="entry name" value="Ankyrin_rpt-contain_sf"/>
</dbReference>
<dbReference type="PROSITE" id="PS50088">
    <property type="entry name" value="ANK_REPEAT"/>
    <property type="match status" value="10"/>
</dbReference>
<evidence type="ECO:0000259" key="4">
    <source>
        <dbReference type="Pfam" id="PF01048"/>
    </source>
</evidence>
<evidence type="ECO:0000313" key="7">
    <source>
        <dbReference type="EMBL" id="QYT05611.1"/>
    </source>
</evidence>
<keyword evidence="1" id="KW-0677">Repeat</keyword>
<dbReference type="InterPro" id="IPR002110">
    <property type="entry name" value="Ankyrin_rpt"/>
</dbReference>
<feature type="repeat" description="ANK" evidence="3">
    <location>
        <begin position="982"/>
        <end position="1014"/>
    </location>
</feature>
<name>A0A8G0LTV3_9HYPO</name>
<dbReference type="Proteomes" id="UP000826661">
    <property type="component" value="Chromosome VII"/>
</dbReference>
<organism evidence="7 8">
    <name type="scientific">Trichoderma simmonsii</name>
    <dbReference type="NCBI Taxonomy" id="1491479"/>
    <lineage>
        <taxon>Eukaryota</taxon>
        <taxon>Fungi</taxon>
        <taxon>Dikarya</taxon>
        <taxon>Ascomycota</taxon>
        <taxon>Pezizomycotina</taxon>
        <taxon>Sordariomycetes</taxon>
        <taxon>Hypocreomycetidae</taxon>
        <taxon>Hypocreales</taxon>
        <taxon>Hypocreaceae</taxon>
        <taxon>Trichoderma</taxon>
    </lineage>
</organism>
<keyword evidence="8" id="KW-1185">Reference proteome</keyword>
<protein>
    <submittedName>
        <fullName evidence="7">Ankyrin repeat protein</fullName>
    </submittedName>
</protein>
<dbReference type="Pfam" id="PF12796">
    <property type="entry name" value="Ank_2"/>
    <property type="match status" value="5"/>
</dbReference>
<dbReference type="SMART" id="SM00248">
    <property type="entry name" value="ANK"/>
    <property type="match status" value="13"/>
</dbReference>
<dbReference type="Pfam" id="PF24883">
    <property type="entry name" value="NPHP3_N"/>
    <property type="match status" value="1"/>
</dbReference>
<dbReference type="InterPro" id="IPR000845">
    <property type="entry name" value="Nucleoside_phosphorylase_d"/>
</dbReference>
<feature type="repeat" description="ANK" evidence="3">
    <location>
        <begin position="1048"/>
        <end position="1080"/>
    </location>
</feature>
<reference evidence="7 8" key="1">
    <citation type="journal article" date="2021" name="BMC Genomics">
        <title>Telomere-to-telomere genome assembly of asparaginase-producing Trichoderma simmonsii.</title>
        <authorList>
            <person name="Chung D."/>
            <person name="Kwon Y.M."/>
            <person name="Yang Y."/>
        </authorList>
    </citation>
    <scope>NUCLEOTIDE SEQUENCE [LARGE SCALE GENOMIC DNA]</scope>
    <source>
        <strain evidence="7 8">GH-Sj1</strain>
    </source>
</reference>
<dbReference type="InterPro" id="IPR054471">
    <property type="entry name" value="GPIID_WHD"/>
</dbReference>
<feature type="domain" description="Nephrocystin 3-like N-terminal" evidence="6">
    <location>
        <begin position="402"/>
        <end position="566"/>
    </location>
</feature>
<accession>A0A8G0LTV3</accession>
<keyword evidence="2 3" id="KW-0040">ANK repeat</keyword>
<dbReference type="SUPFAM" id="SSF52540">
    <property type="entry name" value="P-loop containing nucleoside triphosphate hydrolases"/>
    <property type="match status" value="1"/>
</dbReference>
<feature type="repeat" description="ANK" evidence="3">
    <location>
        <begin position="1013"/>
        <end position="1045"/>
    </location>
</feature>
<dbReference type="GO" id="GO:0003824">
    <property type="term" value="F:catalytic activity"/>
    <property type="evidence" value="ECO:0007669"/>
    <property type="project" value="InterPro"/>
</dbReference>
<dbReference type="InterPro" id="IPR027417">
    <property type="entry name" value="P-loop_NTPase"/>
</dbReference>
<feature type="repeat" description="ANK" evidence="3">
    <location>
        <begin position="1082"/>
        <end position="1114"/>
    </location>
</feature>